<dbReference type="Gene3D" id="3.30.70.330">
    <property type="match status" value="2"/>
</dbReference>
<evidence type="ECO:0000256" key="1">
    <source>
        <dbReference type="ARBA" id="ARBA00022737"/>
    </source>
</evidence>
<evidence type="ECO:0000256" key="4">
    <source>
        <dbReference type="SAM" id="MobiDB-lite"/>
    </source>
</evidence>
<evidence type="ECO:0000259" key="5">
    <source>
        <dbReference type="PROSITE" id="PS50102"/>
    </source>
</evidence>
<dbReference type="GO" id="GO:0006376">
    <property type="term" value="P:mRNA splice site recognition"/>
    <property type="evidence" value="ECO:0007669"/>
    <property type="project" value="TreeGrafter"/>
</dbReference>
<dbReference type="WBParaSite" id="BXY_1737900.1">
    <property type="protein sequence ID" value="BXY_1737900.1"/>
    <property type="gene ID" value="BXY_1737900"/>
</dbReference>
<dbReference type="SMART" id="SM00360">
    <property type="entry name" value="RRM"/>
    <property type="match status" value="2"/>
</dbReference>
<feature type="region of interest" description="Disordered" evidence="4">
    <location>
        <begin position="199"/>
        <end position="225"/>
    </location>
</feature>
<dbReference type="GO" id="GO:0005829">
    <property type="term" value="C:cytosol"/>
    <property type="evidence" value="ECO:0007669"/>
    <property type="project" value="TreeGrafter"/>
</dbReference>
<feature type="compositionally biased region" description="Basic residues" evidence="4">
    <location>
        <begin position="273"/>
        <end position="287"/>
    </location>
</feature>
<dbReference type="InterPro" id="IPR000504">
    <property type="entry name" value="RRM_dom"/>
</dbReference>
<feature type="domain" description="RRM" evidence="5">
    <location>
        <begin position="31"/>
        <end position="114"/>
    </location>
</feature>
<feature type="compositionally biased region" description="Gly residues" evidence="4">
    <location>
        <begin position="203"/>
        <end position="218"/>
    </location>
</feature>
<dbReference type="Proteomes" id="UP000095284">
    <property type="component" value="Unplaced"/>
</dbReference>
<keyword evidence="2 3" id="KW-0694">RNA-binding</keyword>
<dbReference type="PROSITE" id="PS50102">
    <property type="entry name" value="RRM"/>
    <property type="match status" value="2"/>
</dbReference>
<dbReference type="PANTHER" id="PTHR47640">
    <property type="entry name" value="TRNA SELENOCYSTEINE 1-ASSOCIATED PROTEIN 1-RELATED-RELATED"/>
    <property type="match status" value="1"/>
</dbReference>
<dbReference type="AlphaFoldDB" id="A0A1I7SWE8"/>
<evidence type="ECO:0000313" key="7">
    <source>
        <dbReference type="WBParaSite" id="BXY_1737900.1"/>
    </source>
</evidence>
<evidence type="ECO:0000256" key="3">
    <source>
        <dbReference type="PROSITE-ProRule" id="PRU00176"/>
    </source>
</evidence>
<organism evidence="6 7">
    <name type="scientific">Bursaphelenchus xylophilus</name>
    <name type="common">Pinewood nematode worm</name>
    <name type="synonym">Aphelenchoides xylophilus</name>
    <dbReference type="NCBI Taxonomy" id="6326"/>
    <lineage>
        <taxon>Eukaryota</taxon>
        <taxon>Metazoa</taxon>
        <taxon>Ecdysozoa</taxon>
        <taxon>Nematoda</taxon>
        <taxon>Chromadorea</taxon>
        <taxon>Rhabditida</taxon>
        <taxon>Tylenchina</taxon>
        <taxon>Tylenchomorpha</taxon>
        <taxon>Aphelenchoidea</taxon>
        <taxon>Aphelenchoididae</taxon>
        <taxon>Bursaphelenchus</taxon>
    </lineage>
</organism>
<proteinExistence type="predicted"/>
<evidence type="ECO:0000313" key="6">
    <source>
        <dbReference type="Proteomes" id="UP000095284"/>
    </source>
</evidence>
<dbReference type="InterPro" id="IPR035979">
    <property type="entry name" value="RBD_domain_sf"/>
</dbReference>
<protein>
    <submittedName>
        <fullName evidence="7">RRM domain-containing protein</fullName>
    </submittedName>
</protein>
<dbReference type="PANTHER" id="PTHR47640:SF10">
    <property type="entry name" value="TRNA SELENOCYSTEINE 1-ASSOCIATED PROTEIN 1-RELATED"/>
    <property type="match status" value="1"/>
</dbReference>
<feature type="domain" description="RRM" evidence="5">
    <location>
        <begin position="121"/>
        <end position="199"/>
    </location>
</feature>
<feature type="region of interest" description="Disordered" evidence="4">
    <location>
        <begin position="263"/>
        <end position="306"/>
    </location>
</feature>
<accession>A0A1I7SWE8</accession>
<dbReference type="SUPFAM" id="SSF54928">
    <property type="entry name" value="RNA-binding domain, RBD"/>
    <property type="match status" value="1"/>
</dbReference>
<dbReference type="GO" id="GO:0003729">
    <property type="term" value="F:mRNA binding"/>
    <property type="evidence" value="ECO:0007669"/>
    <property type="project" value="InterPro"/>
</dbReference>
<dbReference type="eggNOG" id="KOG0118">
    <property type="taxonomic scope" value="Eukaryota"/>
</dbReference>
<reference evidence="7" key="1">
    <citation type="submission" date="2016-11" db="UniProtKB">
        <authorList>
            <consortium name="WormBaseParasite"/>
        </authorList>
    </citation>
    <scope>IDENTIFICATION</scope>
</reference>
<evidence type="ECO:0000256" key="2">
    <source>
        <dbReference type="ARBA" id="ARBA00022884"/>
    </source>
</evidence>
<dbReference type="InterPro" id="IPR012677">
    <property type="entry name" value="Nucleotide-bd_a/b_plait_sf"/>
</dbReference>
<keyword evidence="1" id="KW-0677">Repeat</keyword>
<name>A0A1I7SWE8_BURXY</name>
<dbReference type="Pfam" id="PF00076">
    <property type="entry name" value="RRM_1"/>
    <property type="match status" value="2"/>
</dbReference>
<sequence>MEIQTLGALNTPPPMMDPRIGMTNTLCPPESTLWMGDMNVNWTFEFIKAAFEKFNLKVKNVKFVTDKNTGKLASYCFVEFCSEEDARTALLQVNGRHVPNDEEKRRFHLSFANSPDPHLEFNLFVSNLHRSVDEVVLFKLFGEKYKSCRGAKVYRNPDGSSKETGFIRFMSETDQQMALVEMNKVKVKGKELQLKLAPPKTRVGGGRTARGGGPGYSGRGNPPFGMSPGVQMGFGGPVNPAYGQMGSQFPSAYAGFSGGPPLTSYNSRDYRGSSRRGLGRGRDRRSRSPTPERPEPKIFIEPVDPPTPRELNEFIMQNEWDLQMALDKCRFSKILIPTDLKAKDLGVQLYEMN</sequence>
<dbReference type="InterPro" id="IPR050825">
    <property type="entry name" value="RBM42_RBP45_47-like"/>
</dbReference>